<dbReference type="InterPro" id="IPR050796">
    <property type="entry name" value="SCF_F-box_component"/>
</dbReference>
<dbReference type="Proteomes" id="UP001152523">
    <property type="component" value="Unassembled WGS sequence"/>
</dbReference>
<sequence>MKKKRATMAAMVEGNLANIETLPEDLLFKILVRLPAHDICHAAMLVCRKWCNLIRNNNFKSAHLQCVMPSGLLMQLIGTRQDLVFISRCQGQIEVSKFSKNPKCMIGASCNGLVLGFVDGTEFPLHVVNPATKRLFILPQFFGGTVKRFESGIAYAAASKQYKVALTYGRKFAILTLGVDQSWRRVPTRNLSASAEKPSSVHVLTTEGFVHWAPSPPHGRQVMTLDVETEIVTETPFPLPQEKETKMFYFSAGKYLSLLIARDELVWDVWEMKPKDGEWTERLMIDMNALKFPHNCNLHGIYPVGWIEYPDVVVFGTPGPNCIAYNIRTNETDSIELCFPPSGSRFVAYKSSLVSSRGC</sequence>
<dbReference type="SMART" id="SM00256">
    <property type="entry name" value="FBOX"/>
    <property type="match status" value="1"/>
</dbReference>
<evidence type="ECO:0000259" key="1">
    <source>
        <dbReference type="PROSITE" id="PS50181"/>
    </source>
</evidence>
<dbReference type="AlphaFoldDB" id="A0AAV0FPJ2"/>
<protein>
    <recommendedName>
        <fullName evidence="1">F-box domain-containing protein</fullName>
    </recommendedName>
</protein>
<keyword evidence="3" id="KW-1185">Reference proteome</keyword>
<dbReference type="InterPro" id="IPR036047">
    <property type="entry name" value="F-box-like_dom_sf"/>
</dbReference>
<dbReference type="PROSITE" id="PS50181">
    <property type="entry name" value="FBOX"/>
    <property type="match status" value="1"/>
</dbReference>
<proteinExistence type="predicted"/>
<dbReference type="Pfam" id="PF12937">
    <property type="entry name" value="F-box-like"/>
    <property type="match status" value="1"/>
</dbReference>
<feature type="domain" description="F-box" evidence="1">
    <location>
        <begin position="16"/>
        <end position="62"/>
    </location>
</feature>
<accession>A0AAV0FPJ2</accession>
<dbReference type="InterPro" id="IPR017451">
    <property type="entry name" value="F-box-assoc_interact_dom"/>
</dbReference>
<evidence type="ECO:0000313" key="2">
    <source>
        <dbReference type="EMBL" id="CAH9137552.1"/>
    </source>
</evidence>
<organism evidence="2 3">
    <name type="scientific">Cuscuta epithymum</name>
    <dbReference type="NCBI Taxonomy" id="186058"/>
    <lineage>
        <taxon>Eukaryota</taxon>
        <taxon>Viridiplantae</taxon>
        <taxon>Streptophyta</taxon>
        <taxon>Embryophyta</taxon>
        <taxon>Tracheophyta</taxon>
        <taxon>Spermatophyta</taxon>
        <taxon>Magnoliopsida</taxon>
        <taxon>eudicotyledons</taxon>
        <taxon>Gunneridae</taxon>
        <taxon>Pentapetalae</taxon>
        <taxon>asterids</taxon>
        <taxon>lamiids</taxon>
        <taxon>Solanales</taxon>
        <taxon>Convolvulaceae</taxon>
        <taxon>Cuscuteae</taxon>
        <taxon>Cuscuta</taxon>
        <taxon>Cuscuta subgen. Cuscuta</taxon>
    </lineage>
</organism>
<dbReference type="InterPro" id="IPR013187">
    <property type="entry name" value="F-box-assoc_dom_typ3"/>
</dbReference>
<dbReference type="EMBL" id="CAMAPF010001001">
    <property type="protein sequence ID" value="CAH9137552.1"/>
    <property type="molecule type" value="Genomic_DNA"/>
</dbReference>
<dbReference type="SUPFAM" id="SSF81383">
    <property type="entry name" value="F-box domain"/>
    <property type="match status" value="1"/>
</dbReference>
<dbReference type="InterPro" id="IPR001810">
    <property type="entry name" value="F-box_dom"/>
</dbReference>
<comment type="caution">
    <text evidence="2">The sequence shown here is derived from an EMBL/GenBank/DDBJ whole genome shotgun (WGS) entry which is preliminary data.</text>
</comment>
<reference evidence="2" key="1">
    <citation type="submission" date="2022-07" db="EMBL/GenBank/DDBJ databases">
        <authorList>
            <person name="Macas J."/>
            <person name="Novak P."/>
            <person name="Neumann P."/>
        </authorList>
    </citation>
    <scope>NUCLEOTIDE SEQUENCE</scope>
</reference>
<name>A0AAV0FPJ2_9ASTE</name>
<dbReference type="NCBIfam" id="TIGR01640">
    <property type="entry name" value="F_box_assoc_1"/>
    <property type="match status" value="1"/>
</dbReference>
<dbReference type="CDD" id="cd09917">
    <property type="entry name" value="F-box_SF"/>
    <property type="match status" value="1"/>
</dbReference>
<dbReference type="PANTHER" id="PTHR31672">
    <property type="entry name" value="BNACNNG10540D PROTEIN"/>
    <property type="match status" value="1"/>
</dbReference>
<gene>
    <name evidence="2" type="ORF">CEPIT_LOCUS36113</name>
</gene>
<evidence type="ECO:0000313" key="3">
    <source>
        <dbReference type="Proteomes" id="UP001152523"/>
    </source>
</evidence>
<dbReference type="Gene3D" id="1.20.1280.50">
    <property type="match status" value="1"/>
</dbReference>
<dbReference type="Pfam" id="PF08268">
    <property type="entry name" value="FBA_3"/>
    <property type="match status" value="1"/>
</dbReference>